<evidence type="ECO:0000256" key="7">
    <source>
        <dbReference type="ARBA" id="ARBA00023065"/>
    </source>
</evidence>
<dbReference type="FunCoup" id="A0A6P8RXU9">
    <property type="interactions" value="1461"/>
</dbReference>
<dbReference type="GO" id="GO:0007035">
    <property type="term" value="P:vacuolar acidification"/>
    <property type="evidence" value="ECO:0007669"/>
    <property type="project" value="TreeGrafter"/>
</dbReference>
<name>A0A6P8RXU9_GEOSA</name>
<dbReference type="PANTHER" id="PTHR11629">
    <property type="entry name" value="VACUOLAR PROTON ATPASES"/>
    <property type="match status" value="1"/>
</dbReference>
<evidence type="ECO:0000256" key="8">
    <source>
        <dbReference type="ARBA" id="ARBA00023136"/>
    </source>
</evidence>
<evidence type="ECO:0000313" key="11">
    <source>
        <dbReference type="Proteomes" id="UP000515159"/>
    </source>
</evidence>
<keyword evidence="8 9" id="KW-0472">Membrane</keyword>
<dbReference type="PIRSF" id="PIRSF001293">
    <property type="entry name" value="ATP6V0A1"/>
    <property type="match status" value="1"/>
</dbReference>
<gene>
    <name evidence="12" type="primary">ATP6V0A2</name>
</gene>
<feature type="transmembrane region" description="Helical" evidence="9">
    <location>
        <begin position="549"/>
        <end position="567"/>
    </location>
</feature>
<organism evidence="11 12">
    <name type="scientific">Geotrypetes seraphini</name>
    <name type="common">Gaboon caecilian</name>
    <name type="synonym">Caecilia seraphini</name>
    <dbReference type="NCBI Taxonomy" id="260995"/>
    <lineage>
        <taxon>Eukaryota</taxon>
        <taxon>Metazoa</taxon>
        <taxon>Chordata</taxon>
        <taxon>Craniata</taxon>
        <taxon>Vertebrata</taxon>
        <taxon>Euteleostomi</taxon>
        <taxon>Amphibia</taxon>
        <taxon>Gymnophiona</taxon>
        <taxon>Geotrypetes</taxon>
    </lineage>
</organism>
<keyword evidence="10" id="KW-0175">Coiled coil</keyword>
<sequence>MGSLFRSETICLAQLFLQSGSAYDCLSELGEQGLVEFRDLNPLISPFQRKFVGEVKKCEELERILGYLVQEIKKADIPLPEGDVTPIAPLPKHVLDIQEQLQKLEMELREVTKNKEKLCDNLHELTEYSYLLRVTQDFVHRSAEHESTLYGSYEEFPPLEREFLLDCTSLQRLNLKLGFVSGLVERAKLNAFEKMLWRVCMGYTILTYAELEESLVDPDTGEMTKWFVFLISYWGEHIGKKVKAICDCYHCHVYPYPNSVEERKEVLQGLKTRIQDLHTVLYRTEDYLRQVLCKASESIYTWAVKVKKMKAIYHVLNFCSFDVTNKCLIAEVWCPVADLQNVRQALEEGSRKSGATVPSFINRIPTNETPPTLVRTNKFTSGFQNIVDLYGVGNYKEVNPAPYTIITFPFLFAVMFGDCGHGLLMALFAFWMVLYEKSPTLQRTRDEIVKTFFEGRYIILLMGIFSIYTGLIYNDCFSKSLNIFGSRWSVSAMFNQNVWNDEIVKQNHFLSLDPNVTGVLNGVYPFGIDPIWNFASNRLTFLNSFKMKMSVSLGVIHMTFGIILGLFNHLHFKNKFSIYLVLLPELTFMLSMFGYLVFMVFYKWIAFSVENSRSAPSILIHFINMFLSPNDESEKPLYKGQHVFQMFLLLLIFVSVPVLFFGKPLYLYWLNRGSQNIGFRNRKGYTLVRRESEEEISLLGSQDLEEEVHAEREEHRKRTKEFNFGDAFMNQVIHSIEYCLGCISNTASYLRLWALSLAHAQVPGGSQQKEETRLFSELSEVLWQMVLRIGLHVDTTYGIILLVPVLSLFFVLTVFILLVMEGLSAFLHALRLHWVEFQNKFYTGAGYKFTPFSFRHMCLYIDQDDTWLP</sequence>
<comment type="subcellular location">
    <subcellularLocation>
        <location evidence="1">Membrane</location>
        <topology evidence="1">Multi-pass membrane protein</topology>
    </subcellularLocation>
</comment>
<dbReference type="GO" id="GO:0046961">
    <property type="term" value="F:proton-transporting ATPase activity, rotational mechanism"/>
    <property type="evidence" value="ECO:0007669"/>
    <property type="project" value="InterPro"/>
</dbReference>
<evidence type="ECO:0000256" key="6">
    <source>
        <dbReference type="ARBA" id="ARBA00022989"/>
    </source>
</evidence>
<keyword evidence="5 9" id="KW-0375">Hydrogen ion transport</keyword>
<keyword evidence="4 9" id="KW-0812">Transmembrane</keyword>
<protein>
    <recommendedName>
        <fullName evidence="9">V-type proton ATPase subunit a</fullName>
    </recommendedName>
</protein>
<feature type="transmembrane region" description="Helical" evidence="9">
    <location>
        <begin position="410"/>
        <end position="434"/>
    </location>
</feature>
<dbReference type="PANTHER" id="PTHR11629:SF22">
    <property type="entry name" value="V-TYPE PROTON ATPASE 116 KDA SUBUNIT A 2"/>
    <property type="match status" value="1"/>
</dbReference>
<keyword evidence="6 9" id="KW-1133">Transmembrane helix</keyword>
<dbReference type="AlphaFoldDB" id="A0A6P8RXU9"/>
<comment type="similarity">
    <text evidence="2 9">Belongs to the V-ATPase 116 kDa subunit family.</text>
</comment>
<dbReference type="GO" id="GO:0000220">
    <property type="term" value="C:vacuolar proton-transporting V-type ATPase, V0 domain"/>
    <property type="evidence" value="ECO:0007669"/>
    <property type="project" value="InterPro"/>
</dbReference>
<reference evidence="12" key="1">
    <citation type="submission" date="2025-08" db="UniProtKB">
        <authorList>
            <consortium name="RefSeq"/>
        </authorList>
    </citation>
    <scope>IDENTIFICATION</scope>
</reference>
<dbReference type="InterPro" id="IPR002490">
    <property type="entry name" value="V-ATPase_116kDa_su"/>
</dbReference>
<keyword evidence="3 9" id="KW-0813">Transport</keyword>
<feature type="coiled-coil region" evidence="10">
    <location>
        <begin position="94"/>
        <end position="121"/>
    </location>
</feature>
<evidence type="ECO:0000256" key="2">
    <source>
        <dbReference type="ARBA" id="ARBA00009904"/>
    </source>
</evidence>
<dbReference type="CTD" id="23545"/>
<keyword evidence="7 9" id="KW-0406">Ion transport</keyword>
<accession>A0A6P8RXU9</accession>
<dbReference type="OrthoDB" id="10264220at2759"/>
<evidence type="ECO:0000256" key="10">
    <source>
        <dbReference type="SAM" id="Coils"/>
    </source>
</evidence>
<evidence type="ECO:0000313" key="12">
    <source>
        <dbReference type="RefSeq" id="XP_033809953.1"/>
    </source>
</evidence>
<keyword evidence="11" id="KW-1185">Reference proteome</keyword>
<comment type="function">
    <text evidence="9">Essential component of the vacuolar proton pump (V-ATPase), a multimeric enzyme that catalyzes the translocation of protons across the membranes. Required for assembly and activity of the V-ATPase.</text>
</comment>
<evidence type="ECO:0000256" key="1">
    <source>
        <dbReference type="ARBA" id="ARBA00004141"/>
    </source>
</evidence>
<evidence type="ECO:0000256" key="5">
    <source>
        <dbReference type="ARBA" id="ARBA00022781"/>
    </source>
</evidence>
<dbReference type="Proteomes" id="UP000515159">
    <property type="component" value="Chromosome 8"/>
</dbReference>
<evidence type="ECO:0000256" key="3">
    <source>
        <dbReference type="ARBA" id="ARBA00022448"/>
    </source>
</evidence>
<dbReference type="InterPro" id="IPR026028">
    <property type="entry name" value="V-type_ATPase_116kDa_su_euka"/>
</dbReference>
<dbReference type="RefSeq" id="XP_033809953.1">
    <property type="nucleotide sequence ID" value="XM_033954062.1"/>
</dbReference>
<dbReference type="GO" id="GO:0051117">
    <property type="term" value="F:ATPase binding"/>
    <property type="evidence" value="ECO:0007669"/>
    <property type="project" value="TreeGrafter"/>
</dbReference>
<feature type="transmembrane region" description="Helical" evidence="9">
    <location>
        <begin position="579"/>
        <end position="602"/>
    </location>
</feature>
<feature type="transmembrane region" description="Helical" evidence="9">
    <location>
        <begin position="643"/>
        <end position="662"/>
    </location>
</feature>
<dbReference type="InParanoid" id="A0A6P8RXU9"/>
<evidence type="ECO:0000256" key="4">
    <source>
        <dbReference type="ARBA" id="ARBA00022692"/>
    </source>
</evidence>
<feature type="transmembrane region" description="Helical" evidence="9">
    <location>
        <begin position="455"/>
        <end position="473"/>
    </location>
</feature>
<dbReference type="GeneID" id="117364640"/>
<evidence type="ECO:0000256" key="9">
    <source>
        <dbReference type="RuleBase" id="RU361189"/>
    </source>
</evidence>
<dbReference type="Pfam" id="PF01496">
    <property type="entry name" value="V_ATPase_I"/>
    <property type="match status" value="1"/>
</dbReference>
<dbReference type="KEGG" id="gsh:117364640"/>
<feature type="transmembrane region" description="Helical" evidence="9">
    <location>
        <begin position="797"/>
        <end position="820"/>
    </location>
</feature>
<proteinExistence type="inferred from homology"/>
<dbReference type="GO" id="GO:0005886">
    <property type="term" value="C:plasma membrane"/>
    <property type="evidence" value="ECO:0007669"/>
    <property type="project" value="TreeGrafter"/>
</dbReference>